<accession>A0A846ZF56</accession>
<organism evidence="7 8">
    <name type="scientific">Leuconostoc holzapfelii</name>
    <dbReference type="NCBI Taxonomy" id="434464"/>
    <lineage>
        <taxon>Bacteria</taxon>
        <taxon>Bacillati</taxon>
        <taxon>Bacillota</taxon>
        <taxon>Bacilli</taxon>
        <taxon>Lactobacillales</taxon>
        <taxon>Lactobacillaceae</taxon>
        <taxon>Leuconostoc</taxon>
    </lineage>
</organism>
<dbReference type="NCBIfam" id="TIGR03544">
    <property type="entry name" value="DivI1A_domain"/>
    <property type="match status" value="1"/>
</dbReference>
<dbReference type="AlphaFoldDB" id="A0A846ZF56"/>
<evidence type="ECO:0000256" key="4">
    <source>
        <dbReference type="ARBA" id="ARBA00023054"/>
    </source>
</evidence>
<protein>
    <submittedName>
        <fullName evidence="7">DivIVA domain-containing protein</fullName>
    </submittedName>
</protein>
<evidence type="ECO:0000256" key="6">
    <source>
        <dbReference type="SAM" id="Coils"/>
    </source>
</evidence>
<feature type="coiled-coil region" evidence="6">
    <location>
        <begin position="30"/>
        <end position="78"/>
    </location>
</feature>
<evidence type="ECO:0000256" key="5">
    <source>
        <dbReference type="ARBA" id="ARBA00023306"/>
    </source>
</evidence>
<dbReference type="InterPro" id="IPR007793">
    <property type="entry name" value="DivIVA_fam"/>
</dbReference>
<evidence type="ECO:0000256" key="2">
    <source>
        <dbReference type="ARBA" id="ARBA00022490"/>
    </source>
</evidence>
<keyword evidence="5" id="KW-0131">Cell cycle</keyword>
<dbReference type="GO" id="GO:0005737">
    <property type="term" value="C:cytoplasm"/>
    <property type="evidence" value="ECO:0007669"/>
    <property type="project" value="UniProtKB-SubCell"/>
</dbReference>
<dbReference type="GO" id="GO:0051301">
    <property type="term" value="P:cell division"/>
    <property type="evidence" value="ECO:0007669"/>
    <property type="project" value="UniProtKB-KW"/>
</dbReference>
<evidence type="ECO:0000313" key="7">
    <source>
        <dbReference type="EMBL" id="NKZ17751.1"/>
    </source>
</evidence>
<name>A0A846ZF56_9LACO</name>
<comment type="subcellular location">
    <subcellularLocation>
        <location evidence="1">Cytoplasm</location>
    </subcellularLocation>
</comment>
<keyword evidence="2" id="KW-0963">Cytoplasm</keyword>
<proteinExistence type="predicted"/>
<evidence type="ECO:0000256" key="3">
    <source>
        <dbReference type="ARBA" id="ARBA00022618"/>
    </source>
</evidence>
<gene>
    <name evidence="7" type="ORF">HF966_00885</name>
</gene>
<evidence type="ECO:0000256" key="1">
    <source>
        <dbReference type="ARBA" id="ARBA00004496"/>
    </source>
</evidence>
<reference evidence="7 8" key="1">
    <citation type="submission" date="2020-04" db="EMBL/GenBank/DDBJ databases">
        <title>MicrobeNet Type strains.</title>
        <authorList>
            <person name="Nicholson A.C."/>
        </authorList>
    </citation>
    <scope>NUCLEOTIDE SEQUENCE [LARGE SCALE GENOMIC DNA]</scope>
    <source>
        <strain evidence="7 8">CCUG 54536</strain>
    </source>
</reference>
<keyword evidence="3" id="KW-0132">Cell division</keyword>
<dbReference type="PANTHER" id="PTHR35794:SF1">
    <property type="entry name" value="CELL CYCLE PROTEIN GPSB"/>
    <property type="match status" value="1"/>
</dbReference>
<dbReference type="Gene3D" id="6.10.250.660">
    <property type="match status" value="1"/>
</dbReference>
<dbReference type="InterPro" id="IPR019933">
    <property type="entry name" value="DivIVA_domain"/>
</dbReference>
<feature type="coiled-coil region" evidence="6">
    <location>
        <begin position="109"/>
        <end position="143"/>
    </location>
</feature>
<dbReference type="PANTHER" id="PTHR35794">
    <property type="entry name" value="CELL DIVISION PROTEIN DIVIVA"/>
    <property type="match status" value="1"/>
</dbReference>
<sequence>MGLTPDEILNHEFTKKGSRAYVASEVDAFLDQINSDYEALIAARDQLTHENAALQAKVDELEAKREQVNQSIFVAQEAADRLKQDADAEVKKQLMHAQESATKIISDARTKAEAEATHLAQENADLVQEQNALRAEVENFKDSFLKLLTQQRTLLENDELAEAVHRLPMGEATTHRVGSAETAATPAPEMAAEAVVAVEATTDAEQGPVVVFPEAERPDNN</sequence>
<dbReference type="RefSeq" id="WP_168675888.1">
    <property type="nucleotide sequence ID" value="NZ_BPKV01000002.1"/>
</dbReference>
<keyword evidence="4 6" id="KW-0175">Coiled coil</keyword>
<comment type="caution">
    <text evidence="7">The sequence shown here is derived from an EMBL/GenBank/DDBJ whole genome shotgun (WGS) entry which is preliminary data.</text>
</comment>
<dbReference type="Proteomes" id="UP000590460">
    <property type="component" value="Unassembled WGS sequence"/>
</dbReference>
<evidence type="ECO:0000313" key="8">
    <source>
        <dbReference type="Proteomes" id="UP000590460"/>
    </source>
</evidence>
<dbReference type="Pfam" id="PF05103">
    <property type="entry name" value="DivIVA"/>
    <property type="match status" value="1"/>
</dbReference>
<dbReference type="EMBL" id="JAAXPO010000001">
    <property type="protein sequence ID" value="NKZ17751.1"/>
    <property type="molecule type" value="Genomic_DNA"/>
</dbReference>